<dbReference type="EMBL" id="MLJW01000077">
    <property type="protein sequence ID" value="OIR02098.1"/>
    <property type="molecule type" value="Genomic_DNA"/>
</dbReference>
<keyword evidence="4 5" id="KW-0472">Membrane</keyword>
<dbReference type="InterPro" id="IPR007318">
    <property type="entry name" value="Phopholipid_MeTrfase"/>
</dbReference>
<evidence type="ECO:0000256" key="1">
    <source>
        <dbReference type="ARBA" id="ARBA00004127"/>
    </source>
</evidence>
<evidence type="ECO:0000256" key="4">
    <source>
        <dbReference type="ARBA" id="ARBA00023136"/>
    </source>
</evidence>
<feature type="transmembrane region" description="Helical" evidence="5">
    <location>
        <begin position="30"/>
        <end position="51"/>
    </location>
</feature>
<gene>
    <name evidence="6" type="ORF">GALL_157160</name>
</gene>
<dbReference type="Gene3D" id="1.20.120.1630">
    <property type="match status" value="1"/>
</dbReference>
<organism evidence="6">
    <name type="scientific">mine drainage metagenome</name>
    <dbReference type="NCBI Taxonomy" id="410659"/>
    <lineage>
        <taxon>unclassified sequences</taxon>
        <taxon>metagenomes</taxon>
        <taxon>ecological metagenomes</taxon>
    </lineage>
</organism>
<comment type="subcellular location">
    <subcellularLocation>
        <location evidence="1">Endomembrane system</location>
        <topology evidence="1">Multi-pass membrane protein</topology>
    </subcellularLocation>
</comment>
<keyword evidence="3 5" id="KW-1133">Transmembrane helix</keyword>
<protein>
    <submittedName>
        <fullName evidence="6">Isoprenylcysteine carboxyl methyltransferase (ICMT) family protein</fullName>
    </submittedName>
</protein>
<dbReference type="PANTHER" id="PTHR12714:SF9">
    <property type="entry name" value="PROTEIN-S-ISOPRENYLCYSTEINE O-METHYLTRANSFERASE"/>
    <property type="match status" value="1"/>
</dbReference>
<keyword evidence="6" id="KW-0808">Transferase</keyword>
<feature type="transmembrane region" description="Helical" evidence="5">
    <location>
        <begin position="60"/>
        <end position="80"/>
    </location>
</feature>
<keyword evidence="2 5" id="KW-0812">Transmembrane</keyword>
<dbReference type="GO" id="GO:0012505">
    <property type="term" value="C:endomembrane system"/>
    <property type="evidence" value="ECO:0007669"/>
    <property type="project" value="UniProtKB-SubCell"/>
</dbReference>
<dbReference type="PANTHER" id="PTHR12714">
    <property type="entry name" value="PROTEIN-S ISOPRENYLCYSTEINE O-METHYLTRANSFERASE"/>
    <property type="match status" value="1"/>
</dbReference>
<evidence type="ECO:0000256" key="2">
    <source>
        <dbReference type="ARBA" id="ARBA00022692"/>
    </source>
</evidence>
<name>A0A1J5S205_9ZZZZ</name>
<evidence type="ECO:0000256" key="5">
    <source>
        <dbReference type="SAM" id="Phobius"/>
    </source>
</evidence>
<dbReference type="Pfam" id="PF04191">
    <property type="entry name" value="PEMT"/>
    <property type="match status" value="1"/>
</dbReference>
<accession>A0A1J5S205</accession>
<dbReference type="GO" id="GO:0008168">
    <property type="term" value="F:methyltransferase activity"/>
    <property type="evidence" value="ECO:0007669"/>
    <property type="project" value="UniProtKB-KW"/>
</dbReference>
<reference evidence="6" key="1">
    <citation type="submission" date="2016-10" db="EMBL/GenBank/DDBJ databases">
        <title>Sequence of Gallionella enrichment culture.</title>
        <authorList>
            <person name="Poehlein A."/>
            <person name="Muehling M."/>
            <person name="Daniel R."/>
        </authorList>
    </citation>
    <scope>NUCLEOTIDE SEQUENCE</scope>
</reference>
<dbReference type="AlphaFoldDB" id="A0A1J5S205"/>
<dbReference type="GO" id="GO:0032259">
    <property type="term" value="P:methylation"/>
    <property type="evidence" value="ECO:0007669"/>
    <property type="project" value="UniProtKB-KW"/>
</dbReference>
<comment type="caution">
    <text evidence="6">The sequence shown here is derived from an EMBL/GenBank/DDBJ whole genome shotgun (WGS) entry which is preliminary data.</text>
</comment>
<sequence>MLEAVTFTVVTLGLAFVSRASLRKPGSHGFYRFIAWECMLGLFVMNMRVWYEDTGAPNQIMAGVLFFISLLLVVFGVVLLKVSGKPDSSRNDVPMFEFEKTTALVTSGIYRYIRHPMYSSLIFLGWGFFCKQPSIAGVILAVAASLFMIATARAEESENINYFGDVYREYMKRSKMFVPFIL</sequence>
<evidence type="ECO:0000313" key="6">
    <source>
        <dbReference type="EMBL" id="OIR02098.1"/>
    </source>
</evidence>
<evidence type="ECO:0000256" key="3">
    <source>
        <dbReference type="ARBA" id="ARBA00022989"/>
    </source>
</evidence>
<keyword evidence="6" id="KW-0489">Methyltransferase</keyword>
<proteinExistence type="predicted"/>